<keyword evidence="3" id="KW-1185">Reference proteome</keyword>
<proteinExistence type="predicted"/>
<gene>
    <name evidence="2" type="ORF">SAMN05421788_101386</name>
</gene>
<organism evidence="2 3">
    <name type="scientific">Filimonas lacunae</name>
    <dbReference type="NCBI Taxonomy" id="477680"/>
    <lineage>
        <taxon>Bacteria</taxon>
        <taxon>Pseudomonadati</taxon>
        <taxon>Bacteroidota</taxon>
        <taxon>Chitinophagia</taxon>
        <taxon>Chitinophagales</taxon>
        <taxon>Chitinophagaceae</taxon>
        <taxon>Filimonas</taxon>
    </lineage>
</organism>
<dbReference type="InterPro" id="IPR028098">
    <property type="entry name" value="Glyco_trans_4-like_N"/>
</dbReference>
<dbReference type="InterPro" id="IPR050194">
    <property type="entry name" value="Glycosyltransferase_grp1"/>
</dbReference>
<dbReference type="PANTHER" id="PTHR45947:SF3">
    <property type="entry name" value="SULFOQUINOVOSYL TRANSFERASE SQD2"/>
    <property type="match status" value="1"/>
</dbReference>
<reference evidence="3" key="1">
    <citation type="submission" date="2017-01" db="EMBL/GenBank/DDBJ databases">
        <authorList>
            <person name="Varghese N."/>
            <person name="Submissions S."/>
        </authorList>
    </citation>
    <scope>NUCLEOTIDE SEQUENCE [LARGE SCALE GENOMIC DNA]</scope>
    <source>
        <strain evidence="3">DSM 21054</strain>
    </source>
</reference>
<dbReference type="STRING" id="477680.SAMN05421788_101386"/>
<name>A0A173MNI5_9BACT</name>
<dbReference type="SUPFAM" id="SSF53756">
    <property type="entry name" value="UDP-Glycosyltransferase/glycogen phosphorylase"/>
    <property type="match status" value="1"/>
</dbReference>
<dbReference type="KEGG" id="fln:FLA_4985"/>
<dbReference type="Proteomes" id="UP000186917">
    <property type="component" value="Unassembled WGS sequence"/>
</dbReference>
<dbReference type="AlphaFoldDB" id="A0A173MNI5"/>
<accession>A0A173MNI5</accession>
<evidence type="ECO:0000259" key="1">
    <source>
        <dbReference type="Pfam" id="PF13439"/>
    </source>
</evidence>
<dbReference type="PANTHER" id="PTHR45947">
    <property type="entry name" value="SULFOQUINOVOSYL TRANSFERASE SQD2"/>
    <property type="match status" value="1"/>
</dbReference>
<evidence type="ECO:0000313" key="2">
    <source>
        <dbReference type="EMBL" id="SIS64332.1"/>
    </source>
</evidence>
<keyword evidence="2" id="KW-0808">Transferase</keyword>
<sequence>MKVAFFAEVLEKDIDGACRTMFQLIDRIDSSLFEFLFVCSTGPATIQGFECVHVPAVTLPVNTSYKMALPGLAQQHLCDRLQAFQPEVIHIATPSLLGNFAMKYALKQHIPVLSIYHTYFISYIDYYLKHIPFLIHSVKQTVTEGQRVFYNQCSLIYVPSETMQTELLNMGVQQCKMKLWQRDIDSTLFSPEKNVLAGMEEQDAQQNWRELANTYFNDLLFLARSQPKVNTSKPLYYEAS</sequence>
<dbReference type="Gene3D" id="3.40.50.2000">
    <property type="entry name" value="Glycogen Phosphorylase B"/>
    <property type="match status" value="1"/>
</dbReference>
<evidence type="ECO:0000313" key="3">
    <source>
        <dbReference type="Proteomes" id="UP000186917"/>
    </source>
</evidence>
<dbReference type="EMBL" id="FTOR01000001">
    <property type="protein sequence ID" value="SIS64332.1"/>
    <property type="molecule type" value="Genomic_DNA"/>
</dbReference>
<feature type="domain" description="Glycosyltransferase subfamily 4-like N-terminal" evidence="1">
    <location>
        <begin position="15"/>
        <end position="185"/>
    </location>
</feature>
<dbReference type="GO" id="GO:0016757">
    <property type="term" value="F:glycosyltransferase activity"/>
    <property type="evidence" value="ECO:0007669"/>
    <property type="project" value="TreeGrafter"/>
</dbReference>
<dbReference type="Pfam" id="PF13439">
    <property type="entry name" value="Glyco_transf_4"/>
    <property type="match status" value="1"/>
</dbReference>
<protein>
    <submittedName>
        <fullName evidence="2">Glycosyltransferase Family 4</fullName>
    </submittedName>
</protein>